<evidence type="ECO:0000256" key="2">
    <source>
        <dbReference type="SAM" id="SignalP"/>
    </source>
</evidence>
<evidence type="ECO:0000313" key="4">
    <source>
        <dbReference type="Proteomes" id="UP001176517"/>
    </source>
</evidence>
<feature type="signal peptide" evidence="2">
    <location>
        <begin position="1"/>
        <end position="20"/>
    </location>
</feature>
<evidence type="ECO:0008006" key="5">
    <source>
        <dbReference type="Google" id="ProtNLM"/>
    </source>
</evidence>
<feature type="compositionally biased region" description="Basic residues" evidence="1">
    <location>
        <begin position="102"/>
        <end position="117"/>
    </location>
</feature>
<dbReference type="EMBL" id="JAPDMZ010000037">
    <property type="protein sequence ID" value="KAK0554529.1"/>
    <property type="molecule type" value="Genomic_DNA"/>
</dbReference>
<organism evidence="3 4">
    <name type="scientific">Tilletia horrida</name>
    <dbReference type="NCBI Taxonomy" id="155126"/>
    <lineage>
        <taxon>Eukaryota</taxon>
        <taxon>Fungi</taxon>
        <taxon>Dikarya</taxon>
        <taxon>Basidiomycota</taxon>
        <taxon>Ustilaginomycotina</taxon>
        <taxon>Exobasidiomycetes</taxon>
        <taxon>Tilletiales</taxon>
        <taxon>Tilletiaceae</taxon>
        <taxon>Tilletia</taxon>
    </lineage>
</organism>
<sequence length="199" mass="21219">MHFSVIFLFTIAAVASVSFAAVVEDSTSSKHAVCRFFAEHGLENLDLIGCPASSEARVVDPSKRAELCAALHDGGLVNLHLAGCDYARDLLPPSANTTLPHGTRRHEGKKHKHHKKPKTEDPVENEPVKDPEPAPAPACSSEKLCSMTQNSLIGFIGWGCNSNSPSASSSSFSSDQPCNKDVCEMTQNTGLALVLFGCD</sequence>
<keyword evidence="4" id="KW-1185">Reference proteome</keyword>
<feature type="compositionally biased region" description="Basic and acidic residues" evidence="1">
    <location>
        <begin position="118"/>
        <end position="132"/>
    </location>
</feature>
<feature type="chain" id="PRO_5042929428" description="Hydrophobin" evidence="2">
    <location>
        <begin position="21"/>
        <end position="199"/>
    </location>
</feature>
<keyword evidence="2" id="KW-0732">Signal</keyword>
<name>A0AAN6GXR1_9BASI</name>
<evidence type="ECO:0000313" key="3">
    <source>
        <dbReference type="EMBL" id="KAK0554529.1"/>
    </source>
</evidence>
<dbReference type="Proteomes" id="UP001176517">
    <property type="component" value="Unassembled WGS sequence"/>
</dbReference>
<accession>A0AAN6GXR1</accession>
<evidence type="ECO:0000256" key="1">
    <source>
        <dbReference type="SAM" id="MobiDB-lite"/>
    </source>
</evidence>
<gene>
    <name evidence="3" type="ORF">OC846_002101</name>
</gene>
<proteinExistence type="predicted"/>
<reference evidence="3" key="1">
    <citation type="journal article" date="2023" name="PhytoFront">
        <title>Draft Genome Resources of Seven Strains of Tilletia horrida, Causal Agent of Kernel Smut of Rice.</title>
        <authorList>
            <person name="Khanal S."/>
            <person name="Antony Babu S."/>
            <person name="Zhou X.G."/>
        </authorList>
    </citation>
    <scope>NUCLEOTIDE SEQUENCE</scope>
    <source>
        <strain evidence="3">TX6</strain>
    </source>
</reference>
<protein>
    <recommendedName>
        <fullName evidence="5">Hydrophobin</fullName>
    </recommendedName>
</protein>
<comment type="caution">
    <text evidence="3">The sequence shown here is derived from an EMBL/GenBank/DDBJ whole genome shotgun (WGS) entry which is preliminary data.</text>
</comment>
<dbReference type="AlphaFoldDB" id="A0AAN6GXR1"/>
<feature type="region of interest" description="Disordered" evidence="1">
    <location>
        <begin position="95"/>
        <end position="137"/>
    </location>
</feature>